<gene>
    <name evidence="1" type="ORF">FNV43_RR08929</name>
</gene>
<dbReference type="EMBL" id="VOIH02000004">
    <property type="protein sequence ID" value="KAF3448216.1"/>
    <property type="molecule type" value="Genomic_DNA"/>
</dbReference>
<evidence type="ECO:0000313" key="2">
    <source>
        <dbReference type="Proteomes" id="UP000796880"/>
    </source>
</evidence>
<evidence type="ECO:0000313" key="1">
    <source>
        <dbReference type="EMBL" id="KAF3448216.1"/>
    </source>
</evidence>
<reference evidence="1" key="1">
    <citation type="submission" date="2020-03" db="EMBL/GenBank/DDBJ databases">
        <title>A high-quality chromosome-level genome assembly of a woody plant with both climbing and erect habits, Rhamnella rubrinervis.</title>
        <authorList>
            <person name="Lu Z."/>
            <person name="Yang Y."/>
            <person name="Zhu X."/>
            <person name="Sun Y."/>
        </authorList>
    </citation>
    <scope>NUCLEOTIDE SEQUENCE</scope>
    <source>
        <strain evidence="1">BYM</strain>
        <tissue evidence="1">Leaf</tissue>
    </source>
</reference>
<keyword evidence="2" id="KW-1185">Reference proteome</keyword>
<comment type="caution">
    <text evidence="1">The sequence shown here is derived from an EMBL/GenBank/DDBJ whole genome shotgun (WGS) entry which is preliminary data.</text>
</comment>
<protein>
    <submittedName>
        <fullName evidence="1">Uncharacterized protein</fullName>
    </submittedName>
</protein>
<accession>A0A8K0H933</accession>
<dbReference type="AlphaFoldDB" id="A0A8K0H933"/>
<organism evidence="1 2">
    <name type="scientific">Rhamnella rubrinervis</name>
    <dbReference type="NCBI Taxonomy" id="2594499"/>
    <lineage>
        <taxon>Eukaryota</taxon>
        <taxon>Viridiplantae</taxon>
        <taxon>Streptophyta</taxon>
        <taxon>Embryophyta</taxon>
        <taxon>Tracheophyta</taxon>
        <taxon>Spermatophyta</taxon>
        <taxon>Magnoliopsida</taxon>
        <taxon>eudicotyledons</taxon>
        <taxon>Gunneridae</taxon>
        <taxon>Pentapetalae</taxon>
        <taxon>rosids</taxon>
        <taxon>fabids</taxon>
        <taxon>Rosales</taxon>
        <taxon>Rhamnaceae</taxon>
        <taxon>rhamnoid group</taxon>
        <taxon>Rhamneae</taxon>
        <taxon>Rhamnella</taxon>
    </lineage>
</organism>
<dbReference type="Proteomes" id="UP000796880">
    <property type="component" value="Unassembled WGS sequence"/>
</dbReference>
<proteinExistence type="predicted"/>
<sequence>MAELSVEAFLNSLNELLDIVPEKKVDELGIVRVFGNKITLLLFDENTMKPVAGEAPAEIFYGGRKTLYIKLEPKSRCLVVGMKRVEPISKSVFDFKSEPESESRKVVGLKDFLPGLKHMTFEEEAQEGEIHGIQDHNFQRIIVKDIEAALGKAVSAEAVVVEDMSPRMVNVTSVGHRNPFDSSENLCGTWSGLVLRAF</sequence>
<name>A0A8K0H933_9ROSA</name>